<gene>
    <name evidence="3" type="ORF">E1963_13230</name>
</gene>
<evidence type="ECO:0000313" key="3">
    <source>
        <dbReference type="EMBL" id="TDA21167.1"/>
    </source>
</evidence>
<keyword evidence="2" id="KW-0479">Metal-binding</keyword>
<dbReference type="PANTHER" id="PTHR30304">
    <property type="entry name" value="D-TAGATOSE-1,6-BISPHOSPHATE ALDOLASE"/>
    <property type="match status" value="1"/>
</dbReference>
<keyword evidence="4" id="KW-1185">Reference proteome</keyword>
<feature type="binding site" evidence="2">
    <location>
        <position position="178"/>
    </location>
    <ligand>
        <name>Zn(2+)</name>
        <dbReference type="ChEBI" id="CHEBI:29105"/>
        <label>1</label>
        <note>catalytic</note>
    </ligand>
</feature>
<organism evidence="3 4">
    <name type="scientific">Extibacter muris</name>
    <dbReference type="NCBI Taxonomy" id="1796622"/>
    <lineage>
        <taxon>Bacteria</taxon>
        <taxon>Bacillati</taxon>
        <taxon>Bacillota</taxon>
        <taxon>Clostridia</taxon>
        <taxon>Lachnospirales</taxon>
        <taxon>Lachnospiraceae</taxon>
        <taxon>Extibacter</taxon>
    </lineage>
</organism>
<feature type="binding site" evidence="2">
    <location>
        <position position="81"/>
    </location>
    <ligand>
        <name>Zn(2+)</name>
        <dbReference type="ChEBI" id="CHEBI:29105"/>
        <label>1</label>
        <note>catalytic</note>
    </ligand>
</feature>
<dbReference type="GO" id="GO:0005975">
    <property type="term" value="P:carbohydrate metabolic process"/>
    <property type="evidence" value="ECO:0007669"/>
    <property type="project" value="InterPro"/>
</dbReference>
<accession>A0A4R4FCE9</accession>
<dbReference type="RefSeq" id="WP_132278868.1">
    <property type="nucleotide sequence ID" value="NZ_JAOBST010000018.1"/>
</dbReference>
<dbReference type="AlphaFoldDB" id="A0A4R4FCE9"/>
<dbReference type="SUPFAM" id="SSF51569">
    <property type="entry name" value="Aldolase"/>
    <property type="match status" value="1"/>
</dbReference>
<evidence type="ECO:0000256" key="2">
    <source>
        <dbReference type="PIRSR" id="PIRSR001359-3"/>
    </source>
</evidence>
<dbReference type="Pfam" id="PF01116">
    <property type="entry name" value="F_bP_aldolase"/>
    <property type="match status" value="1"/>
</dbReference>
<dbReference type="InterPro" id="IPR000771">
    <property type="entry name" value="FBA_II"/>
</dbReference>
<comment type="caution">
    <text evidence="3">The sequence shown here is derived from an EMBL/GenBank/DDBJ whole genome shotgun (WGS) entry which is preliminary data.</text>
</comment>
<dbReference type="PANTHER" id="PTHR30304:SF0">
    <property type="entry name" value="D-TAGATOSE-1,6-BISPHOSPHATE ALDOLASE SUBUNIT GATY-RELATED"/>
    <property type="match status" value="1"/>
</dbReference>
<sequence length="288" mass="31656">MLMNMKELLEVADRHHFAVPAFNAGCGQIVKAAIETAEEKHAPVIIEVHPDELEFLGDAFITYCVKAANDTRMPVVIHLDHGSMYSQIERAVRDGYTSVMIDVSRRSFEENVLITGRVVEFAHPLGVSVEAELGTIGIMGNSAEEGTKEITYTVPAEAEKFVRLTGVDALAVGIGTAHGLYPKGYMPKLRLDILEEIKAAVHIPLVLHGGSGNPDEEVAAAVKLGINKVNISSDIKDPFYRQVRKTLQDETLREPNEIYKDAMAVMKKIMGQKMDLLGCTDMAGHYRP</sequence>
<evidence type="ECO:0000256" key="1">
    <source>
        <dbReference type="PIRSR" id="PIRSR001359-1"/>
    </source>
</evidence>
<reference evidence="3 4" key="1">
    <citation type="journal article" date="2016" name="Nat. Microbiol.">
        <title>The Mouse Intestinal Bacterial Collection (miBC) provides host-specific insight into cultured diversity and functional potential of the gut microbiota.</title>
        <authorList>
            <person name="Lagkouvardos I."/>
            <person name="Pukall R."/>
            <person name="Abt B."/>
            <person name="Foesel B.U."/>
            <person name="Meier-Kolthoff J.P."/>
            <person name="Kumar N."/>
            <person name="Bresciani A."/>
            <person name="Martinez I."/>
            <person name="Just S."/>
            <person name="Ziegler C."/>
            <person name="Brugiroux S."/>
            <person name="Garzetti D."/>
            <person name="Wenning M."/>
            <person name="Bui T.P."/>
            <person name="Wang J."/>
            <person name="Hugenholtz F."/>
            <person name="Plugge C.M."/>
            <person name="Peterson D.A."/>
            <person name="Hornef M.W."/>
            <person name="Baines J.F."/>
            <person name="Smidt H."/>
            <person name="Walter J."/>
            <person name="Kristiansen K."/>
            <person name="Nielsen H.B."/>
            <person name="Haller D."/>
            <person name="Overmann J."/>
            <person name="Stecher B."/>
            <person name="Clavel T."/>
        </authorList>
    </citation>
    <scope>NUCLEOTIDE SEQUENCE [LARGE SCALE GENOMIC DNA]</scope>
    <source>
        <strain evidence="3 4">DSM 28560</strain>
    </source>
</reference>
<dbReference type="CDD" id="cd00947">
    <property type="entry name" value="TBP_aldolase_IIB"/>
    <property type="match status" value="1"/>
</dbReference>
<dbReference type="GO" id="GO:0016832">
    <property type="term" value="F:aldehyde-lyase activity"/>
    <property type="evidence" value="ECO:0007669"/>
    <property type="project" value="InterPro"/>
</dbReference>
<dbReference type="NCBIfam" id="TIGR00167">
    <property type="entry name" value="cbbA"/>
    <property type="match status" value="1"/>
</dbReference>
<dbReference type="PIRSF" id="PIRSF001359">
    <property type="entry name" value="F_bP_aldolase_II"/>
    <property type="match status" value="1"/>
</dbReference>
<feature type="binding site" evidence="2">
    <location>
        <position position="208"/>
    </location>
    <ligand>
        <name>Zn(2+)</name>
        <dbReference type="ChEBI" id="CHEBI:29105"/>
        <label>1</label>
        <note>catalytic</note>
    </ligand>
</feature>
<evidence type="ECO:0000313" key="4">
    <source>
        <dbReference type="Proteomes" id="UP000295710"/>
    </source>
</evidence>
<dbReference type="Gene3D" id="3.20.20.70">
    <property type="entry name" value="Aldolase class I"/>
    <property type="match status" value="1"/>
</dbReference>
<comment type="cofactor">
    <cofactor evidence="2">
        <name>Zn(2+)</name>
        <dbReference type="ChEBI" id="CHEBI:29105"/>
    </cofactor>
    <text evidence="2">Binds 2 Zn(2+) ions per subunit. One is catalytic and the other provides a structural contribution.</text>
</comment>
<dbReference type="Proteomes" id="UP000295710">
    <property type="component" value="Unassembled WGS sequence"/>
</dbReference>
<dbReference type="InterPro" id="IPR050246">
    <property type="entry name" value="Class_II_FBP_aldolase"/>
</dbReference>
<keyword evidence="2" id="KW-0862">Zinc</keyword>
<feature type="binding site" evidence="2">
    <location>
        <position position="132"/>
    </location>
    <ligand>
        <name>Zn(2+)</name>
        <dbReference type="ChEBI" id="CHEBI:29105"/>
        <label>2</label>
    </ligand>
</feature>
<feature type="binding site" evidence="2">
    <location>
        <position position="102"/>
    </location>
    <ligand>
        <name>Zn(2+)</name>
        <dbReference type="ChEBI" id="CHEBI:29105"/>
        <label>2</label>
    </ligand>
</feature>
<dbReference type="InterPro" id="IPR013785">
    <property type="entry name" value="Aldolase_TIM"/>
</dbReference>
<dbReference type="EMBL" id="SMMX01000011">
    <property type="protein sequence ID" value="TDA21167.1"/>
    <property type="molecule type" value="Genomic_DNA"/>
</dbReference>
<name>A0A4R4FCE9_9FIRM</name>
<protein>
    <submittedName>
        <fullName evidence="3">Ketose-bisphosphate aldolase</fullName>
    </submittedName>
</protein>
<proteinExistence type="predicted"/>
<dbReference type="GO" id="GO:0008270">
    <property type="term" value="F:zinc ion binding"/>
    <property type="evidence" value="ECO:0007669"/>
    <property type="project" value="InterPro"/>
</dbReference>
<feature type="active site" description="Proton donor" evidence="1">
    <location>
        <position position="80"/>
    </location>
</feature>
<dbReference type="PROSITE" id="PS00602">
    <property type="entry name" value="ALDOLASE_CLASS_II_1"/>
    <property type="match status" value="1"/>
</dbReference>